<dbReference type="SUPFAM" id="SSF54909">
    <property type="entry name" value="Dimeric alpha+beta barrel"/>
    <property type="match status" value="1"/>
</dbReference>
<sequence length="264" mass="28331">MSALGAQRCSLRSAQTARRPARVALSVSAMAKKIKARRQIACSRTLVAKKGHEEEVAKLAGKIMQWSEEESQVPGKGITVFQVVRDSWEAGTFHFWERYESADQFGDHSTSDTMMGFFTQLHPHLEGPVGVALYTYEDGRLGPACMQEGPKGEGGLDDATGASGAAGGASYKQTSRAFDLTKVDEHEEGERERLILERMGGPPAPGQPAKQPATPVPVLAGRKERSEGGGPKLPLPMPTAKDLMGMAAGLKDGLMSSLGKILRR</sequence>
<dbReference type="AlphaFoldDB" id="A0A2J8A275"/>
<accession>A0A2J8A275</accession>
<reference evidence="2 3" key="1">
    <citation type="journal article" date="2017" name="Mol. Biol. Evol.">
        <title>The 4-celled Tetrabaena socialis nuclear genome reveals the essential components for genetic control of cell number at the origin of multicellularity in the volvocine lineage.</title>
        <authorList>
            <person name="Featherston J."/>
            <person name="Arakaki Y."/>
            <person name="Hanschen E.R."/>
            <person name="Ferris P.J."/>
            <person name="Michod R.E."/>
            <person name="Olson B.J.S.C."/>
            <person name="Nozaki H."/>
            <person name="Durand P.M."/>
        </authorList>
    </citation>
    <scope>NUCLEOTIDE SEQUENCE [LARGE SCALE GENOMIC DNA]</scope>
    <source>
        <strain evidence="2 3">NIES-571</strain>
    </source>
</reference>
<dbReference type="InterPro" id="IPR011008">
    <property type="entry name" value="Dimeric_a/b-barrel"/>
</dbReference>
<evidence type="ECO:0000256" key="1">
    <source>
        <dbReference type="SAM" id="MobiDB-lite"/>
    </source>
</evidence>
<gene>
    <name evidence="2" type="ORF">TSOC_006996</name>
</gene>
<dbReference type="Gene3D" id="3.30.70.100">
    <property type="match status" value="1"/>
</dbReference>
<name>A0A2J8A275_9CHLO</name>
<evidence type="ECO:0000313" key="3">
    <source>
        <dbReference type="Proteomes" id="UP000236333"/>
    </source>
</evidence>
<dbReference type="EMBL" id="PGGS01000225">
    <property type="protein sequence ID" value="PNH06612.1"/>
    <property type="molecule type" value="Genomic_DNA"/>
</dbReference>
<keyword evidence="3" id="KW-1185">Reference proteome</keyword>
<dbReference type="Proteomes" id="UP000236333">
    <property type="component" value="Unassembled WGS sequence"/>
</dbReference>
<evidence type="ECO:0008006" key="4">
    <source>
        <dbReference type="Google" id="ProtNLM"/>
    </source>
</evidence>
<protein>
    <recommendedName>
        <fullName evidence="4">ABM domain-containing protein</fullName>
    </recommendedName>
</protein>
<organism evidence="2 3">
    <name type="scientific">Tetrabaena socialis</name>
    <dbReference type="NCBI Taxonomy" id="47790"/>
    <lineage>
        <taxon>Eukaryota</taxon>
        <taxon>Viridiplantae</taxon>
        <taxon>Chlorophyta</taxon>
        <taxon>core chlorophytes</taxon>
        <taxon>Chlorophyceae</taxon>
        <taxon>CS clade</taxon>
        <taxon>Chlamydomonadales</taxon>
        <taxon>Tetrabaenaceae</taxon>
        <taxon>Tetrabaena</taxon>
    </lineage>
</organism>
<proteinExistence type="predicted"/>
<evidence type="ECO:0000313" key="2">
    <source>
        <dbReference type="EMBL" id="PNH06612.1"/>
    </source>
</evidence>
<feature type="region of interest" description="Disordered" evidence="1">
    <location>
        <begin position="147"/>
        <end position="170"/>
    </location>
</feature>
<dbReference type="OrthoDB" id="508682at2759"/>
<comment type="caution">
    <text evidence="2">The sequence shown here is derived from an EMBL/GenBank/DDBJ whole genome shotgun (WGS) entry which is preliminary data.</text>
</comment>